<evidence type="ECO:0000313" key="6">
    <source>
        <dbReference type="Proteomes" id="UP001477672"/>
    </source>
</evidence>
<comment type="similarity">
    <text evidence="1 4">Belongs to the V-ATPase D subunit family.</text>
</comment>
<reference evidence="5 6" key="1">
    <citation type="submission" date="2024-03" db="EMBL/GenBank/DDBJ databases">
        <title>Human intestinal bacterial collection.</title>
        <authorList>
            <person name="Pauvert C."/>
            <person name="Hitch T.C.A."/>
            <person name="Clavel T."/>
        </authorList>
    </citation>
    <scope>NUCLEOTIDE SEQUENCE [LARGE SCALE GENOMIC DNA]</scope>
    <source>
        <strain evidence="5 6">CLA-JM-H11</strain>
    </source>
</reference>
<keyword evidence="6" id="KW-1185">Reference proteome</keyword>
<evidence type="ECO:0000256" key="3">
    <source>
        <dbReference type="ARBA" id="ARBA00023065"/>
    </source>
</evidence>
<dbReference type="HAMAP" id="MF_00271">
    <property type="entry name" value="ATP_synth_D_arch"/>
    <property type="match status" value="1"/>
</dbReference>
<sequence length="206" mass="23298">MAEQIFPTKGNLIACKKNLSLAKLGFDLLDRKRNVLMREMMKLIDEAAGMQKEIGDTFIRSYTALQSANITLGIDRSLENAVPEEKGFSVTSHSIMGVDLPTGHLDSPPPFPYYGFSDTNSQLDYAYMCFDNVKHLCAKLAGIENSVYRLATAIKKTQRRANMLENVVIPKLETNIRFISSTLEEHEREEFTRMKVIKSQKSKKQA</sequence>
<evidence type="ECO:0000256" key="2">
    <source>
        <dbReference type="ARBA" id="ARBA00022448"/>
    </source>
</evidence>
<organism evidence="5 6">
    <name type="scientific">Ruthenibacterium intestinale</name>
    <dbReference type="NCBI Taxonomy" id="3133163"/>
    <lineage>
        <taxon>Bacteria</taxon>
        <taxon>Bacillati</taxon>
        <taxon>Bacillota</taxon>
        <taxon>Clostridia</taxon>
        <taxon>Eubacteriales</taxon>
        <taxon>Oscillospiraceae</taxon>
        <taxon>Ruthenibacterium</taxon>
    </lineage>
</organism>
<proteinExistence type="inferred from homology"/>
<gene>
    <name evidence="4" type="primary">atpD</name>
    <name evidence="5" type="ORF">WMO24_04490</name>
</gene>
<dbReference type="PANTHER" id="PTHR11671">
    <property type="entry name" value="V-TYPE ATP SYNTHASE SUBUNIT D"/>
    <property type="match status" value="1"/>
</dbReference>
<keyword evidence="3 4" id="KW-0406">Ion transport</keyword>
<dbReference type="RefSeq" id="WP_349215124.1">
    <property type="nucleotide sequence ID" value="NZ_JBBMFA010000063.1"/>
</dbReference>
<evidence type="ECO:0000313" key="5">
    <source>
        <dbReference type="EMBL" id="MEQ2519690.1"/>
    </source>
</evidence>
<comment type="function">
    <text evidence="4">Produces ATP from ADP in the presence of a proton gradient across the membrane.</text>
</comment>
<dbReference type="Proteomes" id="UP001477672">
    <property type="component" value="Unassembled WGS sequence"/>
</dbReference>
<dbReference type="Pfam" id="PF01813">
    <property type="entry name" value="ATP-synt_D"/>
    <property type="match status" value="1"/>
</dbReference>
<dbReference type="NCBIfam" id="TIGR00309">
    <property type="entry name" value="V_ATPase_subD"/>
    <property type="match status" value="1"/>
</dbReference>
<name>A0ABV1GCZ9_9FIRM</name>
<keyword evidence="4" id="KW-0375">Hydrogen ion transport</keyword>
<accession>A0ABV1GCZ9</accession>
<protein>
    <recommendedName>
        <fullName evidence="4">V-type ATP synthase subunit D</fullName>
    </recommendedName>
    <alternativeName>
        <fullName evidence="4">V-ATPase subunit D</fullName>
    </alternativeName>
</protein>
<keyword evidence="4" id="KW-0066">ATP synthesis</keyword>
<dbReference type="Gene3D" id="1.10.287.3240">
    <property type="match status" value="1"/>
</dbReference>
<evidence type="ECO:0000256" key="4">
    <source>
        <dbReference type="HAMAP-Rule" id="MF_00271"/>
    </source>
</evidence>
<dbReference type="EMBL" id="JBBMFA010000063">
    <property type="protein sequence ID" value="MEQ2519690.1"/>
    <property type="molecule type" value="Genomic_DNA"/>
</dbReference>
<dbReference type="InterPro" id="IPR002699">
    <property type="entry name" value="V_ATPase_D"/>
</dbReference>
<keyword evidence="2 4" id="KW-0813">Transport</keyword>
<comment type="caution">
    <text evidence="5">The sequence shown here is derived from an EMBL/GenBank/DDBJ whole genome shotgun (WGS) entry which is preliminary data.</text>
</comment>
<evidence type="ECO:0000256" key="1">
    <source>
        <dbReference type="ARBA" id="ARBA00005850"/>
    </source>
</evidence>